<keyword evidence="2 3" id="KW-0040">ANK repeat</keyword>
<dbReference type="AlphaFoldDB" id="A0A8S3TXT6"/>
<evidence type="ECO:0000256" key="1">
    <source>
        <dbReference type="ARBA" id="ARBA00022737"/>
    </source>
</evidence>
<dbReference type="SMART" id="SM00248">
    <property type="entry name" value="ANK"/>
    <property type="match status" value="9"/>
</dbReference>
<feature type="repeat" description="ANK" evidence="3">
    <location>
        <begin position="508"/>
        <end position="541"/>
    </location>
</feature>
<proteinExistence type="predicted"/>
<dbReference type="PANTHER" id="PTHR24189:SF50">
    <property type="entry name" value="ANKYRIN REPEAT AND SOCS BOX PROTEIN 2"/>
    <property type="match status" value="1"/>
</dbReference>
<sequence length="928" mass="103856">MKYTKKSGNSVLLIAMDHARKDDIIALIKAGANKGQHGKTAIQCCKSYGQLCLFRKAGISVNTIEVEHKVSTLGLLLNSTKNATSSKITQIATKLLSAGANPNMVPQGEDSPLIIAVRNKMPDVVDILLKHKADVNHIGKNGTTAIHACCENDAKPSDKDVLSSLLDFGAEINATNSLGETALLCYIRKSDKTTTPELTEFLLDKGVDPNICDKEGNSVLMEAVNRDLYSTVKLLVQNRSKQRITNETKQTKKKPYNGRIIENVKMSDALRCKIVHRFEFGGSSMASSSDETIEHRKTVSANQNTGINAVRKHHSEIVRKILNASPNLFHCGKENLNAIETCFSDPILNLATVKEVHNGTFANNQKIAVPMLNCLLTANALLEIRDSYDQTPFEKAVYILCEHTTSWRDKALDGAMDFLNLYVERGGVMHQTDIYGDLPHVSLLKNCNANTEKDGKIANIVRFLIKNCNKFDDKDCPSLLHTAVKKGLVKTANVILKTGARVNTENRKYETPLYLATTACNRRKLVDLLLRNGADPNHHSSLKIPIISALKLCDVDTVMSLIKKGANVNVTDHYGRSLLHVLFAKESTKGYLCLMTKLLLENNINVNVKDVFGKPAIFMLFQPEELTALCQKPMLHSEEDIKDVVSMLISHGLDVNLFDGFKSSVLDIICSSAEGDEAKRVIKKEIDLSSFNRLVCGGAQLKADKITDSTDMESRNSFIWEFPIGDLDEHVTKSALQSLIKNGFLKAAMCLLESGWEFRREKWFENLDLSTCRFIKNKNRRIFGNLQEIEIENAKSKFQTFARNTQSELQSLAQCCRRVIRNSLIETSNGSEIESKIEVLPVPTKIKSFLTLVDNCHDSEIFLLENIQRPRFFNQRQPALLQSSLITSDFLEMDTDDEDTYYFMNDYGSDENYVDAHDDDLLDDEFMF</sequence>
<evidence type="ECO:0000256" key="2">
    <source>
        <dbReference type="ARBA" id="ARBA00023043"/>
    </source>
</evidence>
<dbReference type="PROSITE" id="PS50225">
    <property type="entry name" value="SOCS"/>
    <property type="match status" value="1"/>
</dbReference>
<dbReference type="EMBL" id="CAJPWZ010002213">
    <property type="protein sequence ID" value="CAG2233616.1"/>
    <property type="molecule type" value="Genomic_DNA"/>
</dbReference>
<dbReference type="InterPro" id="IPR002110">
    <property type="entry name" value="Ankyrin_rpt"/>
</dbReference>
<dbReference type="Proteomes" id="UP000683360">
    <property type="component" value="Unassembled WGS sequence"/>
</dbReference>
<reference evidence="5" key="1">
    <citation type="submission" date="2021-03" db="EMBL/GenBank/DDBJ databases">
        <authorList>
            <person name="Bekaert M."/>
        </authorList>
    </citation>
    <scope>NUCLEOTIDE SEQUENCE</scope>
</reference>
<dbReference type="OrthoDB" id="194358at2759"/>
<dbReference type="Pfam" id="PF12796">
    <property type="entry name" value="Ank_2"/>
    <property type="match status" value="2"/>
</dbReference>
<dbReference type="Gene3D" id="1.25.40.20">
    <property type="entry name" value="Ankyrin repeat-containing domain"/>
    <property type="match status" value="2"/>
</dbReference>
<dbReference type="InterPro" id="IPR036770">
    <property type="entry name" value="Ankyrin_rpt-contain_sf"/>
</dbReference>
<dbReference type="PANTHER" id="PTHR24189">
    <property type="entry name" value="MYOTROPHIN"/>
    <property type="match status" value="1"/>
</dbReference>
<evidence type="ECO:0000313" key="5">
    <source>
        <dbReference type="EMBL" id="CAG2233616.1"/>
    </source>
</evidence>
<evidence type="ECO:0000313" key="6">
    <source>
        <dbReference type="Proteomes" id="UP000683360"/>
    </source>
</evidence>
<dbReference type="InterPro" id="IPR001496">
    <property type="entry name" value="SOCS_box"/>
</dbReference>
<dbReference type="PROSITE" id="PS50088">
    <property type="entry name" value="ANK_REPEAT"/>
    <property type="match status" value="4"/>
</dbReference>
<organism evidence="5 6">
    <name type="scientific">Mytilus edulis</name>
    <name type="common">Blue mussel</name>
    <dbReference type="NCBI Taxonomy" id="6550"/>
    <lineage>
        <taxon>Eukaryota</taxon>
        <taxon>Metazoa</taxon>
        <taxon>Spiralia</taxon>
        <taxon>Lophotrochozoa</taxon>
        <taxon>Mollusca</taxon>
        <taxon>Bivalvia</taxon>
        <taxon>Autobranchia</taxon>
        <taxon>Pteriomorphia</taxon>
        <taxon>Mytilida</taxon>
        <taxon>Mytiloidea</taxon>
        <taxon>Mytilidae</taxon>
        <taxon>Mytilinae</taxon>
        <taxon>Mytilus</taxon>
    </lineage>
</organism>
<dbReference type="CDD" id="cd03587">
    <property type="entry name" value="SOCS"/>
    <property type="match status" value="1"/>
</dbReference>
<name>A0A8S3TXT6_MYTED</name>
<comment type="caution">
    <text evidence="5">The sequence shown here is derived from an EMBL/GenBank/DDBJ whole genome shotgun (WGS) entry which is preliminary data.</text>
</comment>
<feature type="repeat" description="ANK" evidence="3">
    <location>
        <begin position="141"/>
        <end position="177"/>
    </location>
</feature>
<dbReference type="PROSITE" id="PS50297">
    <property type="entry name" value="ANK_REP_REGION"/>
    <property type="match status" value="1"/>
</dbReference>
<keyword evidence="6" id="KW-1185">Reference proteome</keyword>
<keyword evidence="1" id="KW-0677">Repeat</keyword>
<feature type="repeat" description="ANK" evidence="3">
    <location>
        <begin position="108"/>
        <end position="140"/>
    </location>
</feature>
<accession>A0A8S3TXT6</accession>
<gene>
    <name evidence="5" type="ORF">MEDL_46319</name>
</gene>
<dbReference type="SUPFAM" id="SSF48403">
    <property type="entry name" value="Ankyrin repeat"/>
    <property type="match status" value="2"/>
</dbReference>
<evidence type="ECO:0000259" key="4">
    <source>
        <dbReference type="PROSITE" id="PS50225"/>
    </source>
</evidence>
<protein>
    <recommendedName>
        <fullName evidence="4">SOCS box domain-containing protein</fullName>
    </recommendedName>
</protein>
<dbReference type="Pfam" id="PF07525">
    <property type="entry name" value="SOCS_box"/>
    <property type="match status" value="1"/>
</dbReference>
<dbReference type="InterPro" id="IPR050745">
    <property type="entry name" value="Multifunctional_regulatory"/>
</dbReference>
<feature type="domain" description="SOCS box" evidence="4">
    <location>
        <begin position="806"/>
        <end position="850"/>
    </location>
</feature>
<feature type="repeat" description="ANK" evidence="3">
    <location>
        <begin position="475"/>
        <end position="507"/>
    </location>
</feature>
<evidence type="ECO:0000256" key="3">
    <source>
        <dbReference type="PROSITE-ProRule" id="PRU00023"/>
    </source>
</evidence>